<accession>A0A1Q2KWM8</accession>
<dbReference type="OrthoDB" id="1797983at2"/>
<name>A0A1Q2KWM8_9BACL</name>
<proteinExistence type="predicted"/>
<evidence type="ECO:0000313" key="1">
    <source>
        <dbReference type="EMBL" id="AQQ52625.1"/>
    </source>
</evidence>
<keyword evidence="2" id="KW-1185">Reference proteome</keyword>
<dbReference type="EMBL" id="CP019640">
    <property type="protein sequence ID" value="AQQ52625.1"/>
    <property type="molecule type" value="Genomic_DNA"/>
</dbReference>
<evidence type="ECO:0000313" key="2">
    <source>
        <dbReference type="Proteomes" id="UP000188184"/>
    </source>
</evidence>
<dbReference type="Proteomes" id="UP000188184">
    <property type="component" value="Chromosome"/>
</dbReference>
<reference evidence="1 2" key="1">
    <citation type="submission" date="2017-02" db="EMBL/GenBank/DDBJ databases">
        <title>The complete genomic sequence of a novel cold adapted crude oil-degrading bacterium Planococcus qaidamina Y42.</title>
        <authorList>
            <person name="Yang R."/>
        </authorList>
    </citation>
    <scope>NUCLEOTIDE SEQUENCE [LARGE SCALE GENOMIC DNA]</scope>
    <source>
        <strain evidence="1 2">Y42</strain>
    </source>
</reference>
<dbReference type="KEGG" id="pmar:B0X71_05610"/>
<sequence>MWKLIGFVGLLILGIWGFNAYAESQAHPIPEVTANGEALEVREGSYCWDGFMNAMCADMVYTSAFEMGDREKAPALSTDDVIQFRFDRKPLPGTLTAELWSGTEQSMPIDFQNGTIPVPDQEGYYVINLSARWEQGSGNYGFGFYVNNSYEETGVVVPFIHPPALTVRAGDEVKVIEAGTSEWTYTDPSSETVSTSGIAPPRQELMASLDPLLVRSNEGIAFEFGLEPLKTDLEVWKADGSSLPISEKPDLSGFEGVTVFELTATWEQGNGQYVFALDIQN</sequence>
<gene>
    <name evidence="1" type="ORF">B0X71_05610</name>
</gene>
<protein>
    <submittedName>
        <fullName evidence="1">Uncharacterized protein</fullName>
    </submittedName>
</protein>
<dbReference type="RefSeq" id="WP_077588506.1">
    <property type="nucleotide sequence ID" value="NZ_CP019640.1"/>
</dbReference>
<dbReference type="AlphaFoldDB" id="A0A1Q2KWM8"/>
<organism evidence="1 2">
    <name type="scientific">Planococcus lenghuensis</name>
    <dbReference type="NCBI Taxonomy" id="2213202"/>
    <lineage>
        <taxon>Bacteria</taxon>
        <taxon>Bacillati</taxon>
        <taxon>Bacillota</taxon>
        <taxon>Bacilli</taxon>
        <taxon>Bacillales</taxon>
        <taxon>Caryophanaceae</taxon>
        <taxon>Planococcus</taxon>
    </lineage>
</organism>